<sequence>MSERRRFDEVPELQQDYEYTLEIIPRFQKDIFLKHPLTGAVTIHQHPYNDMPRFRLLTAHPSLVSVAAERHLYHFTSGPRLRDPLTTLARLRDNIVWPPREYLDLYYSIKLPPRKRKAGKKAEDPAPSSKRARKTKFPEVTKTSLSSRETSPGSRTSRKRKTQSDANALDMVPAKRARARPARPQCTPVVVSNLKAEGKIASPCRPSRPVRAAKSQAVIRMAKVV</sequence>
<name>A0A0D7B5Q9_9AGAR</name>
<evidence type="ECO:0000256" key="1">
    <source>
        <dbReference type="SAM" id="MobiDB-lite"/>
    </source>
</evidence>
<feature type="compositionally biased region" description="Polar residues" evidence="1">
    <location>
        <begin position="141"/>
        <end position="155"/>
    </location>
</feature>
<evidence type="ECO:0000313" key="3">
    <source>
        <dbReference type="Proteomes" id="UP000054007"/>
    </source>
</evidence>
<gene>
    <name evidence="2" type="ORF">CYLTODRAFT_492248</name>
</gene>
<reference evidence="2 3" key="1">
    <citation type="journal article" date="2015" name="Fungal Genet. Biol.">
        <title>Evolution of novel wood decay mechanisms in Agaricales revealed by the genome sequences of Fistulina hepatica and Cylindrobasidium torrendii.</title>
        <authorList>
            <person name="Floudas D."/>
            <person name="Held B.W."/>
            <person name="Riley R."/>
            <person name="Nagy L.G."/>
            <person name="Koehler G."/>
            <person name="Ransdell A.S."/>
            <person name="Younus H."/>
            <person name="Chow J."/>
            <person name="Chiniquy J."/>
            <person name="Lipzen A."/>
            <person name="Tritt A."/>
            <person name="Sun H."/>
            <person name="Haridas S."/>
            <person name="LaButti K."/>
            <person name="Ohm R.A."/>
            <person name="Kues U."/>
            <person name="Blanchette R.A."/>
            <person name="Grigoriev I.V."/>
            <person name="Minto R.E."/>
            <person name="Hibbett D.S."/>
        </authorList>
    </citation>
    <scope>NUCLEOTIDE SEQUENCE [LARGE SCALE GENOMIC DNA]</scope>
    <source>
        <strain evidence="2 3">FP15055 ss-10</strain>
    </source>
</reference>
<dbReference type="EMBL" id="KN880586">
    <property type="protein sequence ID" value="KIY65550.1"/>
    <property type="molecule type" value="Genomic_DNA"/>
</dbReference>
<protein>
    <submittedName>
        <fullName evidence="2">Uncharacterized protein</fullName>
    </submittedName>
</protein>
<organism evidence="2 3">
    <name type="scientific">Cylindrobasidium torrendii FP15055 ss-10</name>
    <dbReference type="NCBI Taxonomy" id="1314674"/>
    <lineage>
        <taxon>Eukaryota</taxon>
        <taxon>Fungi</taxon>
        <taxon>Dikarya</taxon>
        <taxon>Basidiomycota</taxon>
        <taxon>Agaricomycotina</taxon>
        <taxon>Agaricomycetes</taxon>
        <taxon>Agaricomycetidae</taxon>
        <taxon>Agaricales</taxon>
        <taxon>Marasmiineae</taxon>
        <taxon>Physalacriaceae</taxon>
        <taxon>Cylindrobasidium</taxon>
    </lineage>
</organism>
<evidence type="ECO:0000313" key="2">
    <source>
        <dbReference type="EMBL" id="KIY65550.1"/>
    </source>
</evidence>
<proteinExistence type="predicted"/>
<accession>A0A0D7B5Q9</accession>
<keyword evidence="3" id="KW-1185">Reference proteome</keyword>
<dbReference type="AlphaFoldDB" id="A0A0D7B5Q9"/>
<dbReference type="Proteomes" id="UP000054007">
    <property type="component" value="Unassembled WGS sequence"/>
</dbReference>
<feature type="region of interest" description="Disordered" evidence="1">
    <location>
        <begin position="114"/>
        <end position="186"/>
    </location>
</feature>
<dbReference type="OrthoDB" id="2962802at2759"/>